<organism evidence="1 2">
    <name type="scientific">Trichonephila clavata</name>
    <name type="common">Joro spider</name>
    <name type="synonym">Nephila clavata</name>
    <dbReference type="NCBI Taxonomy" id="2740835"/>
    <lineage>
        <taxon>Eukaryota</taxon>
        <taxon>Metazoa</taxon>
        <taxon>Ecdysozoa</taxon>
        <taxon>Arthropoda</taxon>
        <taxon>Chelicerata</taxon>
        <taxon>Arachnida</taxon>
        <taxon>Araneae</taxon>
        <taxon>Araneomorphae</taxon>
        <taxon>Entelegynae</taxon>
        <taxon>Araneoidea</taxon>
        <taxon>Nephilidae</taxon>
        <taxon>Trichonephila</taxon>
    </lineage>
</organism>
<evidence type="ECO:0000313" key="1">
    <source>
        <dbReference type="EMBL" id="GFQ71350.1"/>
    </source>
</evidence>
<name>A0A8X6F508_TRICU</name>
<dbReference type="OrthoDB" id="10059618at2759"/>
<gene>
    <name evidence="1" type="ORF">TNCT_100111</name>
</gene>
<dbReference type="Proteomes" id="UP000887116">
    <property type="component" value="Unassembled WGS sequence"/>
</dbReference>
<protein>
    <submittedName>
        <fullName evidence="1">Uncharacterized protein</fullName>
    </submittedName>
</protein>
<dbReference type="AlphaFoldDB" id="A0A8X6F508"/>
<accession>A0A8X6F508</accession>
<comment type="caution">
    <text evidence="1">The sequence shown here is derived from an EMBL/GenBank/DDBJ whole genome shotgun (WGS) entry which is preliminary data.</text>
</comment>
<evidence type="ECO:0000313" key="2">
    <source>
        <dbReference type="Proteomes" id="UP000887116"/>
    </source>
</evidence>
<reference evidence="1" key="1">
    <citation type="submission" date="2020-07" db="EMBL/GenBank/DDBJ databases">
        <title>Multicomponent nature underlies the extraordinary mechanical properties of spider dragline silk.</title>
        <authorList>
            <person name="Kono N."/>
            <person name="Nakamura H."/>
            <person name="Mori M."/>
            <person name="Yoshida Y."/>
            <person name="Ohtoshi R."/>
            <person name="Malay A.D."/>
            <person name="Moran D.A.P."/>
            <person name="Tomita M."/>
            <person name="Numata K."/>
            <person name="Arakawa K."/>
        </authorList>
    </citation>
    <scope>NUCLEOTIDE SEQUENCE</scope>
</reference>
<feature type="non-terminal residue" evidence="1">
    <location>
        <position position="1"/>
    </location>
</feature>
<proteinExistence type="predicted"/>
<sequence>MLHGFAKLKIDRSRYQFSSVLVERDKDSQFALLSVKIYRADGLPTFNRCLMSQIKKRCSMENGIFIDPYVQVFFAGLK</sequence>
<dbReference type="EMBL" id="BMAO01011099">
    <property type="protein sequence ID" value="GFQ71350.1"/>
    <property type="molecule type" value="Genomic_DNA"/>
</dbReference>
<keyword evidence="2" id="KW-1185">Reference proteome</keyword>